<keyword evidence="7 8" id="KW-0539">Nucleus</keyword>
<dbReference type="Proteomes" id="UP000241769">
    <property type="component" value="Unassembled WGS sequence"/>
</dbReference>
<feature type="compositionally biased region" description="Basic and acidic residues" evidence="9">
    <location>
        <begin position="228"/>
        <end position="247"/>
    </location>
</feature>
<evidence type="ECO:0000256" key="9">
    <source>
        <dbReference type="SAM" id="MobiDB-lite"/>
    </source>
</evidence>
<keyword evidence="6" id="KW-0508">mRNA splicing</keyword>
<evidence type="ECO:0000256" key="5">
    <source>
        <dbReference type="ARBA" id="ARBA00022833"/>
    </source>
</evidence>
<comment type="subunit">
    <text evidence="8">Component of the spliceosome. Present in the activated B complex, the catalytically activated B* complex which catalyzes the branching, the catalytic step 1 C complex catalyzing the exon ligation, and the postcatalytic P complex containing the ligated exons (mRNA) and the excised lariat intron.</text>
</comment>
<feature type="compositionally biased region" description="Acidic residues" evidence="9">
    <location>
        <begin position="214"/>
        <end position="224"/>
    </location>
</feature>
<comment type="function">
    <text evidence="8">Part of the spliceosome which catalyzes two sequential transesterification reactions, first the excision of the non-coding intron from pre-mRNA and then the ligation of the coding exons to form the mature mRNA. Plays a role in stabilizing the structure of the spliceosome catalytic core and docking of the branch helix into the active site, producing 5'-exon and lariat intron-3'-intermediates.</text>
</comment>
<dbReference type="PANTHER" id="PTHR12111:SF1">
    <property type="entry name" value="SPLICING FACTOR YJU2"/>
    <property type="match status" value="1"/>
</dbReference>
<name>A0A2P6MQ53_9EUKA</name>
<evidence type="ECO:0000256" key="1">
    <source>
        <dbReference type="ARBA" id="ARBA00004123"/>
    </source>
</evidence>
<comment type="similarity">
    <text evidence="8">Belongs to the CWC16 family. YJU2 subfamily.</text>
</comment>
<gene>
    <name evidence="10" type="ORF">PROFUN_10203</name>
</gene>
<keyword evidence="4 8" id="KW-0747">Spliceosome</keyword>
<evidence type="ECO:0000256" key="8">
    <source>
        <dbReference type="HAMAP-Rule" id="MF_03226"/>
    </source>
</evidence>
<comment type="caution">
    <text evidence="10">The sequence shown here is derived from an EMBL/GenBank/DDBJ whole genome shotgun (WGS) entry which is preliminary data.</text>
</comment>
<dbReference type="InterPro" id="IPR043701">
    <property type="entry name" value="Yju2"/>
</dbReference>
<feature type="compositionally biased region" description="Basic and acidic residues" evidence="9">
    <location>
        <begin position="300"/>
        <end position="312"/>
    </location>
</feature>
<dbReference type="FunCoup" id="A0A2P6MQ53">
    <property type="interactions" value="228"/>
</dbReference>
<dbReference type="GO" id="GO:0000349">
    <property type="term" value="P:generation of catalytic spliceosome for first transesterification step"/>
    <property type="evidence" value="ECO:0007669"/>
    <property type="project" value="UniProtKB-UniRule"/>
</dbReference>
<evidence type="ECO:0000313" key="11">
    <source>
        <dbReference type="Proteomes" id="UP000241769"/>
    </source>
</evidence>
<feature type="region of interest" description="Disordered" evidence="9">
    <location>
        <begin position="208"/>
        <end position="270"/>
    </location>
</feature>
<feature type="binding site" evidence="8">
    <location>
        <position position="80"/>
    </location>
    <ligand>
        <name>Zn(2+)</name>
        <dbReference type="ChEBI" id="CHEBI:29105"/>
    </ligand>
</feature>
<evidence type="ECO:0000313" key="10">
    <source>
        <dbReference type="EMBL" id="PRP73833.1"/>
    </source>
</evidence>
<keyword evidence="5 8" id="KW-0862">Zinc</keyword>
<proteinExistence type="inferred from homology"/>
<evidence type="ECO:0000256" key="6">
    <source>
        <dbReference type="ARBA" id="ARBA00023187"/>
    </source>
</evidence>
<dbReference type="PANTHER" id="PTHR12111">
    <property type="entry name" value="SPLICING FACTOR YJU2"/>
    <property type="match status" value="1"/>
</dbReference>
<feature type="binding site" evidence="8">
    <location>
        <position position="46"/>
    </location>
    <ligand>
        <name>Zn(2+)</name>
        <dbReference type="ChEBI" id="CHEBI:29105"/>
    </ligand>
</feature>
<keyword evidence="3 8" id="KW-0479">Metal-binding</keyword>
<feature type="compositionally biased region" description="Polar residues" evidence="9">
    <location>
        <begin position="313"/>
        <end position="328"/>
    </location>
</feature>
<dbReference type="GO" id="GO:0046872">
    <property type="term" value="F:metal ion binding"/>
    <property type="evidence" value="ECO:0007669"/>
    <property type="project" value="UniProtKB-KW"/>
</dbReference>
<protein>
    <recommendedName>
        <fullName evidence="8">Splicing factor YJU2</fullName>
    </recommendedName>
</protein>
<organism evidence="10 11">
    <name type="scientific">Planoprotostelium fungivorum</name>
    <dbReference type="NCBI Taxonomy" id="1890364"/>
    <lineage>
        <taxon>Eukaryota</taxon>
        <taxon>Amoebozoa</taxon>
        <taxon>Evosea</taxon>
        <taxon>Variosea</taxon>
        <taxon>Cavosteliida</taxon>
        <taxon>Cavosteliaceae</taxon>
        <taxon>Planoprotostelium</taxon>
    </lineage>
</organism>
<dbReference type="OrthoDB" id="674963at2759"/>
<dbReference type="STRING" id="1890364.A0A2P6MQ53"/>
<evidence type="ECO:0000256" key="4">
    <source>
        <dbReference type="ARBA" id="ARBA00022728"/>
    </source>
</evidence>
<keyword evidence="2" id="KW-0507">mRNA processing</keyword>
<evidence type="ECO:0000256" key="3">
    <source>
        <dbReference type="ARBA" id="ARBA00022723"/>
    </source>
</evidence>
<dbReference type="AlphaFoldDB" id="A0A2P6MQ53"/>
<feature type="region of interest" description="Disordered" evidence="9">
    <location>
        <begin position="284"/>
        <end position="328"/>
    </location>
</feature>
<keyword evidence="11" id="KW-1185">Reference proteome</keyword>
<evidence type="ECO:0000256" key="2">
    <source>
        <dbReference type="ARBA" id="ARBA00022664"/>
    </source>
</evidence>
<dbReference type="HAMAP" id="MF_03226">
    <property type="entry name" value="YJU2"/>
    <property type="match status" value="1"/>
</dbReference>
<feature type="binding site" evidence="8">
    <location>
        <position position="43"/>
    </location>
    <ligand>
        <name>Zn(2+)</name>
        <dbReference type="ChEBI" id="CHEBI:29105"/>
    </ligand>
</feature>
<dbReference type="EMBL" id="MDYQ01000539">
    <property type="protein sequence ID" value="PRP73833.1"/>
    <property type="molecule type" value="Genomic_DNA"/>
</dbReference>
<reference evidence="10 11" key="1">
    <citation type="journal article" date="2018" name="Genome Biol. Evol.">
        <title>Multiple Roots of Fruiting Body Formation in Amoebozoa.</title>
        <authorList>
            <person name="Hillmann F."/>
            <person name="Forbes G."/>
            <person name="Novohradska S."/>
            <person name="Ferling I."/>
            <person name="Riege K."/>
            <person name="Groth M."/>
            <person name="Westermann M."/>
            <person name="Marz M."/>
            <person name="Spaller T."/>
            <person name="Winckler T."/>
            <person name="Schaap P."/>
            <person name="Glockner G."/>
        </authorList>
    </citation>
    <scope>NUCLEOTIDE SEQUENCE [LARGE SCALE GENOMIC DNA]</scope>
    <source>
        <strain evidence="10 11">Jena</strain>
    </source>
</reference>
<sequence length="362" mass="41461">MGERKVIQKYYPPDFDPSLIPRGKRPKNEQIKVRMMMPMSVRCNSCGEYLYRGKKFNSRKETVTGEEYHGVKIFRFYMHCTNCATEFTIKTDPANSDYVAEMNCSRNFEGWREKQDHVDAAKKERAAEEENDPMKQLENRTLDSKIEMDIIEALDEIRALNSKKLDPALVNEYYKSQYEQKIKQFDDEEAAEIAGVSFKSAPDYVKRLEASSSESDEGETEETLEAPKPVEEKKEKKEKKKPQDQGMKRNRLTFDVGQEEEPDVKREPIVEEITSAAPVRFEEKPAVVEVEEPQDISQAKVKEEEVKEEKPKATTSNEPSLLPSNFLSTKATTAPKKVTVKPVVKIVAKKAAAPVKKSLVDY</sequence>
<feature type="binding site" evidence="8">
    <location>
        <position position="83"/>
    </location>
    <ligand>
        <name>Zn(2+)</name>
        <dbReference type="ChEBI" id="CHEBI:29105"/>
    </ligand>
</feature>
<dbReference type="InterPro" id="IPR007590">
    <property type="entry name" value="Saf4/Yju2"/>
</dbReference>
<dbReference type="Pfam" id="PF04502">
    <property type="entry name" value="Saf4_Yju2"/>
    <property type="match status" value="1"/>
</dbReference>
<evidence type="ECO:0000256" key="7">
    <source>
        <dbReference type="ARBA" id="ARBA00023242"/>
    </source>
</evidence>
<dbReference type="GO" id="GO:0071006">
    <property type="term" value="C:U2-type catalytic step 1 spliceosome"/>
    <property type="evidence" value="ECO:0007669"/>
    <property type="project" value="UniProtKB-UniRule"/>
</dbReference>
<dbReference type="InParanoid" id="A0A2P6MQ53"/>
<comment type="subcellular location">
    <subcellularLocation>
        <location evidence="1 8">Nucleus</location>
    </subcellularLocation>
</comment>
<accession>A0A2P6MQ53</accession>